<dbReference type="EMBL" id="LR796175">
    <property type="protein sequence ID" value="CAB4124049.1"/>
    <property type="molecule type" value="Genomic_DNA"/>
</dbReference>
<name>A0A6J5KVG0_9CAUD</name>
<proteinExistence type="predicted"/>
<protein>
    <submittedName>
        <fullName evidence="1">Uncharacterized protein</fullName>
    </submittedName>
</protein>
<gene>
    <name evidence="1" type="ORF">UFOVP45_120</name>
</gene>
<accession>A0A6J5KVG0</accession>
<organism evidence="1">
    <name type="scientific">uncultured Caudovirales phage</name>
    <dbReference type="NCBI Taxonomy" id="2100421"/>
    <lineage>
        <taxon>Viruses</taxon>
        <taxon>Duplodnaviria</taxon>
        <taxon>Heunggongvirae</taxon>
        <taxon>Uroviricota</taxon>
        <taxon>Caudoviricetes</taxon>
        <taxon>Peduoviridae</taxon>
        <taxon>Maltschvirus</taxon>
        <taxon>Maltschvirus maltsch</taxon>
    </lineage>
</organism>
<sequence length="69" mass="7627">MVSLSWRLVAPVWVVFVYDVLWALATVQAELRLVWAGVLGHVTESTILTDLVLPVVTKSLLWVVCLGHG</sequence>
<evidence type="ECO:0000313" key="1">
    <source>
        <dbReference type="EMBL" id="CAB4124049.1"/>
    </source>
</evidence>
<reference evidence="1" key="1">
    <citation type="submission" date="2020-04" db="EMBL/GenBank/DDBJ databases">
        <authorList>
            <person name="Chiriac C."/>
            <person name="Salcher M."/>
            <person name="Ghai R."/>
            <person name="Kavagutti S V."/>
        </authorList>
    </citation>
    <scope>NUCLEOTIDE SEQUENCE</scope>
</reference>